<evidence type="ECO:0000313" key="3">
    <source>
        <dbReference type="EMBL" id="KAG6008935.1"/>
    </source>
</evidence>
<comment type="caution">
    <text evidence="3">The sequence shown here is derived from an EMBL/GenBank/DDBJ whole genome shotgun (WGS) entry which is preliminary data.</text>
</comment>
<name>A0A9P7NA87_9HYPO</name>
<evidence type="ECO:0000256" key="1">
    <source>
        <dbReference type="SAM" id="MobiDB-lite"/>
    </source>
</evidence>
<reference evidence="3" key="1">
    <citation type="journal article" date="2020" name="bioRxiv">
        <title>Whole genome comparisons of ergot fungi reveals the divergence and evolution of species within the genus Claviceps are the result of varying mechanisms driving genome evolution and host range expansion.</title>
        <authorList>
            <person name="Wyka S.A."/>
            <person name="Mondo S.J."/>
            <person name="Liu M."/>
            <person name="Dettman J."/>
            <person name="Nalam V."/>
            <person name="Broders K.D."/>
        </authorList>
    </citation>
    <scope>NUCLEOTIDE SEQUENCE</scope>
    <source>
        <strain evidence="3">CCC 602</strain>
    </source>
</reference>
<sequence>MTRSRSKPLHLQWTLAMLFSLMVCVVFAAPAAAHDAAHDAASTHSKSDLICHTSNPDECYPRIFQPTDEFQIVHDDQEIPKGLHVRLDMSTGKKEAKINVPDEKNPSLEGLPVDRAMVVVEPEPQPDEDPQQPKMPDGAPGYEPVGKVKGPQHESGPFYEGLKMLKGGAAESGGAALDDALEVLEDLAHDLYYGLKIAEDTDAVRALLCLMSSQKQQQQKPDSDQLSSPRDQQAAAILAGALQNNPTALKEVTKAWPELSQAKCVNTRGDDVDHVDALRTRLYASVLPSRNNDGTGATAHQAAARVKSKVAVINGLIKDSSIRAEFLREGGMSLLLSILLPQDKEWTGAQRKVGQLVLDNFLDADMGAVLGQWPTTPRLPDAECEAEEEEAQRAEGCWDYHVTRIAETTRASQGDWSRDLVDRLAAVRGEHGEGGRRNEL</sequence>
<accession>A0A9P7NA87</accession>
<feature type="signal peptide" evidence="2">
    <location>
        <begin position="1"/>
        <end position="28"/>
    </location>
</feature>
<evidence type="ECO:0008006" key="5">
    <source>
        <dbReference type="Google" id="ProtNLM"/>
    </source>
</evidence>
<keyword evidence="2" id="KW-0732">Signal</keyword>
<evidence type="ECO:0000256" key="2">
    <source>
        <dbReference type="SAM" id="SignalP"/>
    </source>
</evidence>
<dbReference type="Proteomes" id="UP000748025">
    <property type="component" value="Unassembled WGS sequence"/>
</dbReference>
<dbReference type="Gene3D" id="1.25.10.10">
    <property type="entry name" value="Leucine-rich Repeat Variant"/>
    <property type="match status" value="1"/>
</dbReference>
<proteinExistence type="predicted"/>
<gene>
    <name evidence="3" type="ORF">E4U43_000080</name>
</gene>
<dbReference type="OrthoDB" id="448649at2759"/>
<feature type="region of interest" description="Disordered" evidence="1">
    <location>
        <begin position="123"/>
        <end position="144"/>
    </location>
</feature>
<dbReference type="EMBL" id="SRPW01001019">
    <property type="protein sequence ID" value="KAG6008935.1"/>
    <property type="molecule type" value="Genomic_DNA"/>
</dbReference>
<evidence type="ECO:0000313" key="4">
    <source>
        <dbReference type="Proteomes" id="UP000748025"/>
    </source>
</evidence>
<dbReference type="AlphaFoldDB" id="A0A9P7NA87"/>
<protein>
    <recommendedName>
        <fullName evidence="5">Nucleotide exchange factor SIL1</fullName>
    </recommendedName>
</protein>
<keyword evidence="4" id="KW-1185">Reference proteome</keyword>
<feature type="chain" id="PRO_5040198361" description="Nucleotide exchange factor SIL1" evidence="2">
    <location>
        <begin position="29"/>
        <end position="440"/>
    </location>
</feature>
<organism evidence="3 4">
    <name type="scientific">Claviceps pusilla</name>
    <dbReference type="NCBI Taxonomy" id="123648"/>
    <lineage>
        <taxon>Eukaryota</taxon>
        <taxon>Fungi</taxon>
        <taxon>Dikarya</taxon>
        <taxon>Ascomycota</taxon>
        <taxon>Pezizomycotina</taxon>
        <taxon>Sordariomycetes</taxon>
        <taxon>Hypocreomycetidae</taxon>
        <taxon>Hypocreales</taxon>
        <taxon>Clavicipitaceae</taxon>
        <taxon>Claviceps</taxon>
    </lineage>
</organism>
<dbReference type="InterPro" id="IPR011989">
    <property type="entry name" value="ARM-like"/>
</dbReference>